<feature type="compositionally biased region" description="Polar residues" evidence="1">
    <location>
        <begin position="182"/>
        <end position="194"/>
    </location>
</feature>
<dbReference type="EMBL" id="CAJJDM010000091">
    <property type="protein sequence ID" value="CAD8091373.1"/>
    <property type="molecule type" value="Genomic_DNA"/>
</dbReference>
<name>A0A8S1NP74_PARPR</name>
<keyword evidence="3" id="KW-1185">Reference proteome</keyword>
<sequence length="214" mass="25259">MGTCAQCNNTKQDSEESDMYKKHESVHLKLLELNQISKATIFERMKFNKKMEIDQLSDKIFEDSLQISEVNQEITLIQSIHGSLKRINKQYNFQECIQIFNNAQKYQQNESINKQKLHKTDPNLPKNLSNSSSSNNQFQEFNKQFKVIEKQNIEFDDNKSLKSILKKTNMRNCESKSVHFARNTNSSQTQMKSRSCNHSKKKKKKIQQFDNYKF</sequence>
<reference evidence="2" key="1">
    <citation type="submission" date="2021-01" db="EMBL/GenBank/DDBJ databases">
        <authorList>
            <consortium name="Genoscope - CEA"/>
            <person name="William W."/>
        </authorList>
    </citation>
    <scope>NUCLEOTIDE SEQUENCE</scope>
</reference>
<feature type="region of interest" description="Disordered" evidence="1">
    <location>
        <begin position="176"/>
        <end position="214"/>
    </location>
</feature>
<proteinExistence type="predicted"/>
<feature type="compositionally biased region" description="Basic residues" evidence="1">
    <location>
        <begin position="195"/>
        <end position="206"/>
    </location>
</feature>
<gene>
    <name evidence="2" type="ORF">PPRIM_AZ9-3.1.T0880035</name>
</gene>
<protein>
    <submittedName>
        <fullName evidence="2">Uncharacterized protein</fullName>
    </submittedName>
</protein>
<organism evidence="2 3">
    <name type="scientific">Paramecium primaurelia</name>
    <dbReference type="NCBI Taxonomy" id="5886"/>
    <lineage>
        <taxon>Eukaryota</taxon>
        <taxon>Sar</taxon>
        <taxon>Alveolata</taxon>
        <taxon>Ciliophora</taxon>
        <taxon>Intramacronucleata</taxon>
        <taxon>Oligohymenophorea</taxon>
        <taxon>Peniculida</taxon>
        <taxon>Parameciidae</taxon>
        <taxon>Paramecium</taxon>
    </lineage>
</organism>
<evidence type="ECO:0000313" key="2">
    <source>
        <dbReference type="EMBL" id="CAD8091373.1"/>
    </source>
</evidence>
<accession>A0A8S1NP74</accession>
<dbReference type="Proteomes" id="UP000688137">
    <property type="component" value="Unassembled WGS sequence"/>
</dbReference>
<evidence type="ECO:0000313" key="3">
    <source>
        <dbReference type="Proteomes" id="UP000688137"/>
    </source>
</evidence>
<comment type="caution">
    <text evidence="2">The sequence shown here is derived from an EMBL/GenBank/DDBJ whole genome shotgun (WGS) entry which is preliminary data.</text>
</comment>
<dbReference type="OMA" id="VHFARNT"/>
<evidence type="ECO:0000256" key="1">
    <source>
        <dbReference type="SAM" id="MobiDB-lite"/>
    </source>
</evidence>
<dbReference type="AlphaFoldDB" id="A0A8S1NP74"/>